<sequence length="103" mass="12263">MKLKLTYNEFMCLYNILKQGSSFTRDYGGDMYHLLLQSCLVSLHQKFYKKAFLKEKTYSIKMEAHEALAFWLSYADHELDHFSFEGNLLQSVLNNIHKQFQLQ</sequence>
<organism evidence="1 2">
    <name type="scientific">Limnovirga soli</name>
    <dbReference type="NCBI Taxonomy" id="2656915"/>
    <lineage>
        <taxon>Bacteria</taxon>
        <taxon>Pseudomonadati</taxon>
        <taxon>Bacteroidota</taxon>
        <taxon>Chitinophagia</taxon>
        <taxon>Chitinophagales</taxon>
        <taxon>Chitinophagaceae</taxon>
        <taxon>Limnovirga</taxon>
    </lineage>
</organism>
<evidence type="ECO:0000313" key="2">
    <source>
        <dbReference type="Proteomes" id="UP000598971"/>
    </source>
</evidence>
<accession>A0A8J8FD99</accession>
<gene>
    <name evidence="1" type="ORF">GD597_03750</name>
</gene>
<dbReference type="EMBL" id="WHPF01000002">
    <property type="protein sequence ID" value="NNV54562.1"/>
    <property type="molecule type" value="Genomic_DNA"/>
</dbReference>
<dbReference type="RefSeq" id="WP_171606479.1">
    <property type="nucleotide sequence ID" value="NZ_WHPF01000002.1"/>
</dbReference>
<dbReference type="AlphaFoldDB" id="A0A8J8FD99"/>
<comment type="caution">
    <text evidence="1">The sequence shown here is derived from an EMBL/GenBank/DDBJ whole genome shotgun (WGS) entry which is preliminary data.</text>
</comment>
<reference evidence="1" key="1">
    <citation type="submission" date="2019-10" db="EMBL/GenBank/DDBJ databases">
        <title>Draft genome sequence of Panacibacter sp. KCS-6.</title>
        <authorList>
            <person name="Yim K.J."/>
        </authorList>
    </citation>
    <scope>NUCLEOTIDE SEQUENCE</scope>
    <source>
        <strain evidence="1">KCS-6</strain>
    </source>
</reference>
<protein>
    <submittedName>
        <fullName evidence="1">Uncharacterized protein</fullName>
    </submittedName>
</protein>
<keyword evidence="2" id="KW-1185">Reference proteome</keyword>
<dbReference type="Proteomes" id="UP000598971">
    <property type="component" value="Unassembled WGS sequence"/>
</dbReference>
<evidence type="ECO:0000313" key="1">
    <source>
        <dbReference type="EMBL" id="NNV54562.1"/>
    </source>
</evidence>
<name>A0A8J8FD99_9BACT</name>
<proteinExistence type="predicted"/>